<evidence type="ECO:0000256" key="12">
    <source>
        <dbReference type="RuleBase" id="RU000634"/>
    </source>
</evidence>
<dbReference type="PANTHER" id="PTHR10585">
    <property type="entry name" value="ER LUMEN PROTEIN RETAINING RECEPTOR"/>
    <property type="match status" value="1"/>
</dbReference>
<evidence type="ECO:0000256" key="1">
    <source>
        <dbReference type="ARBA" id="ARBA00004477"/>
    </source>
</evidence>
<evidence type="ECO:0000256" key="10">
    <source>
        <dbReference type="ARBA" id="ARBA00023170"/>
    </source>
</evidence>
<feature type="domain" description="CNNM transmembrane" evidence="14">
    <location>
        <begin position="119"/>
        <end position="297"/>
    </location>
</feature>
<keyword evidence="3 12" id="KW-0813">Transport</keyword>
<gene>
    <name evidence="15" type="ORF">NAV_LOCUS2913</name>
</gene>
<feature type="compositionally biased region" description="Polar residues" evidence="13">
    <location>
        <begin position="588"/>
        <end position="600"/>
    </location>
</feature>
<evidence type="ECO:0000313" key="15">
    <source>
        <dbReference type="EMBL" id="VBB28083.1"/>
    </source>
</evidence>
<keyword evidence="7 12" id="KW-0653">Protein transport</keyword>
<dbReference type="PROSITE" id="PS51846">
    <property type="entry name" value="CNNM"/>
    <property type="match status" value="1"/>
</dbReference>
<dbReference type="STRING" id="6277.A0A498S809"/>
<keyword evidence="9 11" id="KW-0472">Membrane</keyword>
<keyword evidence="6" id="KW-0931">ER-Golgi transport</keyword>
<keyword evidence="5 12" id="KW-0256">Endoplasmic reticulum</keyword>
<evidence type="ECO:0000313" key="16">
    <source>
        <dbReference type="Proteomes" id="UP000276991"/>
    </source>
</evidence>
<evidence type="ECO:0000256" key="13">
    <source>
        <dbReference type="SAM" id="MobiDB-lite"/>
    </source>
</evidence>
<dbReference type="GO" id="GO:0015031">
    <property type="term" value="P:protein transport"/>
    <property type="evidence" value="ECO:0007669"/>
    <property type="project" value="UniProtKB-KW"/>
</dbReference>
<evidence type="ECO:0000256" key="4">
    <source>
        <dbReference type="ARBA" id="ARBA00022692"/>
    </source>
</evidence>
<evidence type="ECO:0000256" key="3">
    <source>
        <dbReference type="ARBA" id="ARBA00022448"/>
    </source>
</evidence>
<feature type="region of interest" description="Disordered" evidence="13">
    <location>
        <begin position="575"/>
        <end position="619"/>
    </location>
</feature>
<evidence type="ECO:0000256" key="6">
    <source>
        <dbReference type="ARBA" id="ARBA00022892"/>
    </source>
</evidence>
<evidence type="ECO:0000256" key="5">
    <source>
        <dbReference type="ARBA" id="ARBA00022824"/>
    </source>
</evidence>
<feature type="compositionally biased region" description="Polar residues" evidence="13">
    <location>
        <begin position="610"/>
        <end position="619"/>
    </location>
</feature>
<dbReference type="GO" id="GO:0005789">
    <property type="term" value="C:endoplasmic reticulum membrane"/>
    <property type="evidence" value="ECO:0007669"/>
    <property type="project" value="UniProtKB-SubCell"/>
</dbReference>
<dbReference type="Proteomes" id="UP000276991">
    <property type="component" value="Unassembled WGS sequence"/>
</dbReference>
<dbReference type="PRINTS" id="PR00660">
    <property type="entry name" value="ERLUMENR"/>
</dbReference>
<evidence type="ECO:0000256" key="9">
    <source>
        <dbReference type="ARBA" id="ARBA00023136"/>
    </source>
</evidence>
<dbReference type="EMBL" id="UPTC01000339">
    <property type="protein sequence ID" value="VBB28083.1"/>
    <property type="molecule type" value="Genomic_DNA"/>
</dbReference>
<protein>
    <recommendedName>
        <fullName evidence="12">ER lumen protein-retaining receptor</fullName>
    </recommendedName>
</protein>
<dbReference type="Pfam" id="PF00810">
    <property type="entry name" value="ER_lumen_recept"/>
    <property type="match status" value="1"/>
</dbReference>
<proteinExistence type="inferred from homology"/>
<feature type="transmembrane region" description="Helical" evidence="12">
    <location>
        <begin position="252"/>
        <end position="269"/>
    </location>
</feature>
<organism evidence="15 16">
    <name type="scientific">Acanthocheilonema viteae</name>
    <name type="common">Filarial nematode worm</name>
    <name type="synonym">Dipetalonema viteae</name>
    <dbReference type="NCBI Taxonomy" id="6277"/>
    <lineage>
        <taxon>Eukaryota</taxon>
        <taxon>Metazoa</taxon>
        <taxon>Ecdysozoa</taxon>
        <taxon>Nematoda</taxon>
        <taxon>Chromadorea</taxon>
        <taxon>Rhabditida</taxon>
        <taxon>Spirurina</taxon>
        <taxon>Spiruromorpha</taxon>
        <taxon>Filarioidea</taxon>
        <taxon>Onchocercidae</taxon>
        <taxon>Acanthocheilonema</taxon>
    </lineage>
</organism>
<dbReference type="GO" id="GO:0016192">
    <property type="term" value="P:vesicle-mediated transport"/>
    <property type="evidence" value="ECO:0007669"/>
    <property type="project" value="UniProtKB-KW"/>
</dbReference>
<sequence length="1731" mass="198300">MGKVVGIRRGSAYDIETVKSNAKFTMTLFGANLWPNRYESIWLTNADHCVDSFRLKKAVYYMKVIDEFSYENVLVVEQKDGIPEDDSLYLLCVKPSLSDKVAAANIRVKMLASRNPYWTPFSLQTMILIIIFMLTMSALSSGLNLSFTSVAISELNIITRMGDAYKSRLAKNIIPVRKHLNWLICTFATANAIINCGLSLLLENFLEYISDGRLPFLPLTLVTCIITVIFGELIPLAICNRRGLQVASKTRYITWFVMIALSPIAWPISKILDVVIGSKEILKNAINLPRIRVGNVMTKIDEAFLLSTTDALDNKLILSIVEKGYSRIPVYEGSKRSKVIAVLNVKDLITTDFSKNIAVIDILKKLNYLKQVKPLLNEMEGQNFAFEPKGYISHLAMVVKYDSKSYSLVGLITLDDIIEEIFGEMKELSFNIHTMRRLFNLCQIHSSFGRVKKFTVYKQGYSSRSVAVMLTGEAFYEDIAGVRVTATPLELGVELIEQIYLQCLDKGTSVDLSNLYFMPLKTVYVEPPFHYIKITVRAVLAAMQITEINEYRREVSEARNVKEISDVKFSNLSSDGRRSTLRKKTQRIDSTQSMSASSTEDTAKCKSHESSLNLTSTGSFTPGNTSFHRSVIVPKQRHCLTLLRKEQVALTVQRCLFAESVEHIVKKDGNTKKDKYLLTLSLSEHEAKQSPDFIIAGLRDIYQKRLTIQSRVFTDSILIPLESKNGNVIEFLQRSGDTHIPFLLSLCGLPMSDATCSAKTAIADRLWNALIHANIPITQAAMKSRLKILIENDQTFDALQMLREAETTFGLEPDEEFFTIILQELSMTGSINAMNWMIREIKRRELPVNAEMKASQIYCYFKNDDESAMELLQNAIEEYGSEIEPLIFVVRCQIAIEKCNIQNFKLLLDSSSSSNLLLKLLTDEMVGKFVWLLARNGSDSMGKDHEQLCTEILRKVRKEHGFFKLMVREANRHAVHGMFYSALSYFHSDLHTSAKSIFRSGSDFGRHMDWVDCFSKALINADLPLEELKTLFTHINRNTHHAHFLLEQILYCVLTHKFLSVQKCLLLTLELLEILDPFCIKIHLIIPLLIRASAVEQRLEILARFLSVGYNGLNHLNYSVVQKLVLQPLLGLDDAKKNKWNTEELSCIVDIMKKHKIPEGSTYKLLEPIVIGTNNLEKWLKERSNQNKTGVRNHSEKFSTMLKKYILNQEVDKIHEFFKINGSVEIPQLFQPIIMLYIYKADWNLLIEYIKQIHDDGSSLIHLTIDNVLLILVRHLDEFKSFNMTIDFIYYLQQIVAKDLHSNTRNQKTLKKLIQKSLELSHQTIQPLIACSKMFRILADFKWVQSGFFETVSTSFASSILTKFGFEEALKVCSFFHFSDFPNGIICLLHYAARINDKNLTNKALAVAKTYWPEWKVSVTFASIMICLEKLEEANRLLQNASIRWINVFHTYKLLCALHFDETCNFHFNYLNLFSKVLGYNRHDEDCTRLALDCLKNCNPSMEKKRCQMDKRNANGYAMNIFRLTADLAHLVAIFILALKMWTTRSVAGISGRSQLLFAAVFTSRYLDLFTNFISFYNSAMKVFFLVSSFGTLYLMWIKFRATYDRNHDTFRIEFLVLPCALLALLINHEFTVMEVMWTFSIYLEAVAIMPQLFMLSRTGSAETITAHYLFALGSYRALYILNWIYRYYTEGFFDPIAVISGIVQTVLYADFFYLYVSRVLRQKRGLQLSA</sequence>
<dbReference type="Gene3D" id="1.25.40.10">
    <property type="entry name" value="Tetratricopeptide repeat domain"/>
    <property type="match status" value="1"/>
</dbReference>
<reference evidence="15 16" key="1">
    <citation type="submission" date="2018-08" db="EMBL/GenBank/DDBJ databases">
        <authorList>
            <person name="Laetsch R D."/>
            <person name="Stevens L."/>
            <person name="Kumar S."/>
            <person name="Blaxter L. M."/>
        </authorList>
    </citation>
    <scope>NUCLEOTIDE SEQUENCE [LARGE SCALE GENOMIC DNA]</scope>
</reference>
<keyword evidence="8 11" id="KW-1133">Transmembrane helix</keyword>
<keyword evidence="4 11" id="KW-0812">Transmembrane</keyword>
<comment type="subcellular location">
    <subcellularLocation>
        <location evidence="1 12">Endoplasmic reticulum membrane</location>
        <topology evidence="1 12">Multi-pass membrane protein</topology>
    </subcellularLocation>
</comment>
<dbReference type="OrthoDB" id="185373at2759"/>
<dbReference type="InterPro" id="IPR011990">
    <property type="entry name" value="TPR-like_helical_dom_sf"/>
</dbReference>
<feature type="transmembrane region" description="Helical" evidence="12">
    <location>
        <begin position="180"/>
        <end position="202"/>
    </location>
</feature>
<feature type="transmembrane region" description="Helical" evidence="12">
    <location>
        <begin position="1612"/>
        <end position="1631"/>
    </location>
</feature>
<dbReference type="GO" id="GO:0006621">
    <property type="term" value="P:protein retention in ER lumen"/>
    <property type="evidence" value="ECO:0007669"/>
    <property type="project" value="InterPro"/>
</dbReference>
<dbReference type="InterPro" id="IPR046342">
    <property type="entry name" value="CBS_dom_sf"/>
</dbReference>
<feature type="transmembrane region" description="Helical" evidence="12">
    <location>
        <begin position="1698"/>
        <end position="1717"/>
    </location>
</feature>
<feature type="transmembrane region" description="Helical" evidence="12">
    <location>
        <begin position="1637"/>
        <end position="1656"/>
    </location>
</feature>
<dbReference type="Pfam" id="PF01595">
    <property type="entry name" value="CNNM"/>
    <property type="match status" value="1"/>
</dbReference>
<dbReference type="InterPro" id="IPR000133">
    <property type="entry name" value="ER_ret_rcpt"/>
</dbReference>
<evidence type="ECO:0000256" key="2">
    <source>
        <dbReference type="ARBA" id="ARBA00010120"/>
    </source>
</evidence>
<feature type="transmembrane region" description="Helical" evidence="12">
    <location>
        <begin position="142"/>
        <end position="159"/>
    </location>
</feature>
<comment type="caution">
    <text evidence="12">Lacks conserved residue(s) required for the propagation of feature annotation.</text>
</comment>
<accession>A0A498S809</accession>
<dbReference type="Gene3D" id="3.10.580.10">
    <property type="entry name" value="CBS-domain"/>
    <property type="match status" value="1"/>
</dbReference>
<keyword evidence="10 12" id="KW-0675">Receptor</keyword>
<dbReference type="GO" id="GO:0046923">
    <property type="term" value="F:ER retention sequence binding"/>
    <property type="evidence" value="ECO:0007669"/>
    <property type="project" value="InterPro"/>
</dbReference>
<feature type="transmembrane region" description="Helical" evidence="12">
    <location>
        <begin position="1668"/>
        <end position="1686"/>
    </location>
</feature>
<feature type="transmembrane region" description="Helical" evidence="12">
    <location>
        <begin position="117"/>
        <end position="136"/>
    </location>
</feature>
<feature type="transmembrane region" description="Helical" evidence="12">
    <location>
        <begin position="214"/>
        <end position="240"/>
    </location>
</feature>
<dbReference type="PROSITE" id="PS00952">
    <property type="entry name" value="ER_LUMEN_RECEPTOR_2"/>
    <property type="match status" value="1"/>
</dbReference>
<feature type="transmembrane region" description="Helical" evidence="12">
    <location>
        <begin position="1583"/>
        <end position="1600"/>
    </location>
</feature>
<dbReference type="InterPro" id="IPR002550">
    <property type="entry name" value="CNNM"/>
</dbReference>
<evidence type="ECO:0000256" key="11">
    <source>
        <dbReference type="PROSITE-ProRule" id="PRU01193"/>
    </source>
</evidence>
<keyword evidence="16" id="KW-1185">Reference proteome</keyword>
<evidence type="ECO:0000256" key="7">
    <source>
        <dbReference type="ARBA" id="ARBA00022927"/>
    </source>
</evidence>
<evidence type="ECO:0000259" key="14">
    <source>
        <dbReference type="PROSITE" id="PS51846"/>
    </source>
</evidence>
<name>A0A498S809_ACAVI</name>
<dbReference type="SUPFAM" id="SSF54631">
    <property type="entry name" value="CBS-domain pair"/>
    <property type="match status" value="1"/>
</dbReference>
<evidence type="ECO:0000256" key="8">
    <source>
        <dbReference type="ARBA" id="ARBA00022989"/>
    </source>
</evidence>
<comment type="similarity">
    <text evidence="2 12">Belongs to the ERD2 family.</text>
</comment>